<evidence type="ECO:0000313" key="3">
    <source>
        <dbReference type="Proteomes" id="UP001398556"/>
    </source>
</evidence>
<dbReference type="Gene3D" id="3.40.50.2000">
    <property type="entry name" value="Glycogen Phosphorylase B"/>
    <property type="match status" value="2"/>
</dbReference>
<comment type="caution">
    <text evidence="2">The sequence shown here is derived from an EMBL/GenBank/DDBJ whole genome shotgun (WGS) entry which is preliminary data.</text>
</comment>
<keyword evidence="2" id="KW-0328">Glycosyltransferase</keyword>
<dbReference type="CDD" id="cd03820">
    <property type="entry name" value="GT4_AmsD-like"/>
    <property type="match status" value="1"/>
</dbReference>
<feature type="domain" description="Glycosyl transferase family 1" evidence="1">
    <location>
        <begin position="184"/>
        <end position="342"/>
    </location>
</feature>
<dbReference type="PANTHER" id="PTHR12526">
    <property type="entry name" value="GLYCOSYLTRANSFERASE"/>
    <property type="match status" value="1"/>
</dbReference>
<dbReference type="PANTHER" id="PTHR12526:SF630">
    <property type="entry name" value="GLYCOSYLTRANSFERASE"/>
    <property type="match status" value="1"/>
</dbReference>
<dbReference type="InterPro" id="IPR001296">
    <property type="entry name" value="Glyco_trans_1"/>
</dbReference>
<sequence>MRILYITNQISGAGGLERVLSVKASYLADILNYEVHIVTLNQGDDTLFFDFSNKITHHDILVNGNVLQYIKQYSIGLKKLVSRIKPEIICVCDDGLKAFFLPLLLSKNSPMIYERHVSKQIEIKADSETFLQKIKTKLTFILMGILAKSYDKFVVLTQGNTSEWNLKNIAVIPNPLSFYPEESSKLGNKTVIAVGKQSFQKGYDRLLQSWKIVHQKNPDWNLSIFGTIDEKQGLKSLAEQLGIEKKVFFYPAEKNIIQQYQQASVFVLPSRFEGFGMVLIEAMACGVPCISFDCPHGPKDIISNNQDGFLVGNNDIMQFASAINQLIEDHLLRKEMGMKARENVKRFLPEAVMKQWETLFKELA</sequence>
<reference evidence="2 3" key="1">
    <citation type="submission" date="2024-04" db="EMBL/GenBank/DDBJ databases">
        <title>Flavobacterium sp. DGU99 16S ribosomal RNA gene Genome sequencing and assembly.</title>
        <authorList>
            <person name="Park S."/>
        </authorList>
    </citation>
    <scope>NUCLEOTIDE SEQUENCE [LARGE SCALE GENOMIC DNA]</scope>
    <source>
        <strain evidence="2 3">DGU99</strain>
    </source>
</reference>
<dbReference type="Pfam" id="PF00534">
    <property type="entry name" value="Glycos_transf_1"/>
    <property type="match status" value="1"/>
</dbReference>
<evidence type="ECO:0000259" key="1">
    <source>
        <dbReference type="Pfam" id="PF00534"/>
    </source>
</evidence>
<proteinExistence type="predicted"/>
<name>A0ABU9HJ18_9FLAO</name>
<keyword evidence="3" id="KW-1185">Reference proteome</keyword>
<protein>
    <submittedName>
        <fullName evidence="2">Glycosyltransferase family 4 protein</fullName>
        <ecNumber evidence="2">2.4.-.-</ecNumber>
    </submittedName>
</protein>
<organism evidence="2 3">
    <name type="scientific">Flavobacterium flavipallidum</name>
    <dbReference type="NCBI Taxonomy" id="3139140"/>
    <lineage>
        <taxon>Bacteria</taxon>
        <taxon>Pseudomonadati</taxon>
        <taxon>Bacteroidota</taxon>
        <taxon>Flavobacteriia</taxon>
        <taxon>Flavobacteriales</taxon>
        <taxon>Flavobacteriaceae</taxon>
        <taxon>Flavobacterium</taxon>
    </lineage>
</organism>
<dbReference type="EMBL" id="JBBYHU010000004">
    <property type="protein sequence ID" value="MEL1240111.1"/>
    <property type="molecule type" value="Genomic_DNA"/>
</dbReference>
<dbReference type="EC" id="2.4.-.-" evidence="2"/>
<dbReference type="RefSeq" id="WP_341699357.1">
    <property type="nucleotide sequence ID" value="NZ_JBBYHU010000004.1"/>
</dbReference>
<dbReference type="Proteomes" id="UP001398556">
    <property type="component" value="Unassembled WGS sequence"/>
</dbReference>
<keyword evidence="2" id="KW-0808">Transferase</keyword>
<evidence type="ECO:0000313" key="2">
    <source>
        <dbReference type="EMBL" id="MEL1240111.1"/>
    </source>
</evidence>
<gene>
    <name evidence="2" type="ORF">AAEO59_03520</name>
</gene>
<dbReference type="SUPFAM" id="SSF53756">
    <property type="entry name" value="UDP-Glycosyltransferase/glycogen phosphorylase"/>
    <property type="match status" value="1"/>
</dbReference>
<dbReference type="GO" id="GO:0016757">
    <property type="term" value="F:glycosyltransferase activity"/>
    <property type="evidence" value="ECO:0007669"/>
    <property type="project" value="UniProtKB-KW"/>
</dbReference>
<accession>A0ABU9HJ18</accession>